<feature type="compositionally biased region" description="Basic and acidic residues" evidence="3">
    <location>
        <begin position="495"/>
        <end position="508"/>
    </location>
</feature>
<evidence type="ECO:0000256" key="3">
    <source>
        <dbReference type="SAM" id="MobiDB-lite"/>
    </source>
</evidence>
<protein>
    <recommendedName>
        <fullName evidence="6">Protein cramped-like</fullName>
    </recommendedName>
</protein>
<evidence type="ECO:0000256" key="1">
    <source>
        <dbReference type="ARBA" id="ARBA00023125"/>
    </source>
</evidence>
<feature type="compositionally biased region" description="Polar residues" evidence="3">
    <location>
        <begin position="56"/>
        <end position="66"/>
    </location>
</feature>
<keyword evidence="2" id="KW-0539">Nucleus</keyword>
<comment type="caution">
    <text evidence="4">The sequence shown here is derived from an EMBL/GenBank/DDBJ whole genome shotgun (WGS) entry which is preliminary data.</text>
</comment>
<evidence type="ECO:0000313" key="4">
    <source>
        <dbReference type="EMBL" id="VDI73493.1"/>
    </source>
</evidence>
<keyword evidence="5" id="KW-1185">Reference proteome</keyword>
<dbReference type="PANTHER" id="PTHR21677:SF1">
    <property type="entry name" value="PROTEIN CRAMPED-LIKE"/>
    <property type="match status" value="1"/>
</dbReference>
<gene>
    <name evidence="4" type="ORF">MGAL_10B016492</name>
</gene>
<evidence type="ECO:0000256" key="2">
    <source>
        <dbReference type="ARBA" id="ARBA00023242"/>
    </source>
</evidence>
<feature type="compositionally biased region" description="Polar residues" evidence="3">
    <location>
        <begin position="461"/>
        <end position="480"/>
    </location>
</feature>
<feature type="region of interest" description="Disordered" evidence="3">
    <location>
        <begin position="408"/>
        <end position="436"/>
    </location>
</feature>
<feature type="region of interest" description="Disordered" evidence="3">
    <location>
        <begin position="936"/>
        <end position="957"/>
    </location>
</feature>
<feature type="compositionally biased region" description="Basic and acidic residues" evidence="3">
    <location>
        <begin position="16"/>
        <end position="53"/>
    </location>
</feature>
<keyword evidence="1" id="KW-0238">DNA-binding</keyword>
<dbReference type="GO" id="GO:0005634">
    <property type="term" value="C:nucleus"/>
    <property type="evidence" value="ECO:0007669"/>
    <property type="project" value="TreeGrafter"/>
</dbReference>
<reference evidence="4" key="1">
    <citation type="submission" date="2018-11" db="EMBL/GenBank/DDBJ databases">
        <authorList>
            <person name="Alioto T."/>
            <person name="Alioto T."/>
        </authorList>
    </citation>
    <scope>NUCLEOTIDE SEQUENCE</scope>
</reference>
<organism evidence="4 5">
    <name type="scientific">Mytilus galloprovincialis</name>
    <name type="common">Mediterranean mussel</name>
    <dbReference type="NCBI Taxonomy" id="29158"/>
    <lineage>
        <taxon>Eukaryota</taxon>
        <taxon>Metazoa</taxon>
        <taxon>Spiralia</taxon>
        <taxon>Lophotrochozoa</taxon>
        <taxon>Mollusca</taxon>
        <taxon>Bivalvia</taxon>
        <taxon>Autobranchia</taxon>
        <taxon>Pteriomorphia</taxon>
        <taxon>Mytilida</taxon>
        <taxon>Mytiloidea</taxon>
        <taxon>Mytilidae</taxon>
        <taxon>Mytilinae</taxon>
        <taxon>Mytilus</taxon>
    </lineage>
</organism>
<dbReference type="GO" id="GO:0003682">
    <property type="term" value="F:chromatin binding"/>
    <property type="evidence" value="ECO:0007669"/>
    <property type="project" value="InterPro"/>
</dbReference>
<dbReference type="Proteomes" id="UP000596742">
    <property type="component" value="Unassembled WGS sequence"/>
</dbReference>
<feature type="region of interest" description="Disordered" evidence="3">
    <location>
        <begin position="454"/>
        <end position="514"/>
    </location>
</feature>
<dbReference type="EMBL" id="UYJE01009440">
    <property type="protein sequence ID" value="VDI73493.1"/>
    <property type="molecule type" value="Genomic_DNA"/>
</dbReference>
<dbReference type="PANTHER" id="PTHR21677">
    <property type="entry name" value="CRAMPED PROTEIN"/>
    <property type="match status" value="1"/>
</dbReference>
<dbReference type="InterPro" id="IPR055315">
    <property type="entry name" value="Cramped-like"/>
</dbReference>
<feature type="compositionally biased region" description="Basic and acidic residues" evidence="3">
    <location>
        <begin position="942"/>
        <end position="957"/>
    </location>
</feature>
<evidence type="ECO:0000313" key="5">
    <source>
        <dbReference type="Proteomes" id="UP000596742"/>
    </source>
</evidence>
<dbReference type="AlphaFoldDB" id="A0A8B6H414"/>
<sequence>MPMTKRRKTEQGEGNSSEKEKEKNRTTSDNKDAVKEDKQSKGDQKSDTNDRKHPQTGRQDSSQLPQETPPKVPRSGAVTRSRVVRKPKRDLSPPPSPTKKPAKETKTNTPETKQKRQWELWSVDDKDAFFDGLFEVGKDFDGIQTLIAQKSKKKGVTPALIKNKDQVRHFYYRTWHKISKFITLTQDVKKESQEIYGLINYGVLRKRIKGLNEKTGAKLNDLIHNGFTTVKIRGKNLRIKTPICLALKKLNNIDTTEHKCNAADRIPNKIHVEMNPKTNATWNMIQEMAFNPRLKLMLKPNRTLSSVITYLSQKWKSHRLKLKENVPGAETEPVPVLTVYPHPDCDITPLTLQATKEPKINITFSDYRENMQLMNSPVISKDKKGDCTSTKTSSTIFSENSHSVDFMDPKNGMFESPKSRGTVKDSKTGMTPSSTMSCSVYSNDAAFLSEGENAMFPDTPLSRNNSKSTENLTETDSTDGTPPRKKHLSGGAESEVVKSSDNEDKSEKEDQESLNVKEAFEKGWTSTSAENLTIAQLFLMIGKDNKIRLEYDFCKESTIEDIVKTQLTNTLRRLVHLAVMEMTDVKGSSSSSSPCHTCGAVRAKATKGCGVKGQRAVSKNPLSSRSGSGDGLVDAGTQTTLKLAEPINSSQGKEAVFKVPVAGTAFLQRNTLPPGSVPASRSLNQAFNVLNGSGYRSGRKIRQINRKPMVVQRTILPKAPNYFLVQPNGQNLKTVINVPNSIPILSNVSTAPPACTTVKTVQLDVQSHSQTQLTLNPSQLEVQSQLTPSQIHVQNHGSSQLNVQSLGPGQLNVLNPGPGQVNIRNPGPNQLSVQSPGPLQTIMMGPGHLPVKINHVNSTEITASSLEITAGTTVNIYTSAVTSHNDVITTSSTVQGSLSPPSISNLLDMSFSGFGTPGSDGEKLFEMALENGSSFEPMLDESANKETASDRTSNKTEPVKALFRSPVCTSSWMNGEVGDISFMSLLNETAKPDPVVSTATLQPQTFFFENSRDSSIMGKFDVDTLMNESSLDFVAKFADLQALTQEDPMADLTNSKKTISNG</sequence>
<dbReference type="GO" id="GO:0003677">
    <property type="term" value="F:DNA binding"/>
    <property type="evidence" value="ECO:0007669"/>
    <property type="project" value="UniProtKB-KW"/>
</dbReference>
<dbReference type="OrthoDB" id="515799at2759"/>
<name>A0A8B6H414_MYTGA</name>
<accession>A0A8B6H414</accession>
<evidence type="ECO:0008006" key="6">
    <source>
        <dbReference type="Google" id="ProtNLM"/>
    </source>
</evidence>
<feature type="region of interest" description="Disordered" evidence="3">
    <location>
        <begin position="1"/>
        <end position="117"/>
    </location>
</feature>
<proteinExistence type="predicted"/>
<feature type="compositionally biased region" description="Basic and acidic residues" evidence="3">
    <location>
        <begin position="101"/>
        <end position="117"/>
    </location>
</feature>
<dbReference type="GO" id="GO:0007389">
    <property type="term" value="P:pattern specification process"/>
    <property type="evidence" value="ECO:0007669"/>
    <property type="project" value="TreeGrafter"/>
</dbReference>